<dbReference type="PANTHER" id="PTHR43296">
    <property type="entry name" value="PEROXISOMAL 2,4-DIENOYL-COA REDUCTASE"/>
    <property type="match status" value="1"/>
</dbReference>
<keyword evidence="1" id="KW-0521">NADP</keyword>
<keyword evidence="7" id="KW-1185">Reference proteome</keyword>
<protein>
    <recommendedName>
        <fullName evidence="3">2,4-dienoyl-CoA reductase [(3E)-enoyl-CoA-producing]</fullName>
        <ecNumber evidence="3">1.3.1.124</ecNumber>
    </recommendedName>
</protein>
<dbReference type="GO" id="GO:0008670">
    <property type="term" value="F:2,4-dienoyl-CoA reductase (NADPH) activity"/>
    <property type="evidence" value="ECO:0007669"/>
    <property type="project" value="InterPro"/>
</dbReference>
<keyword evidence="2" id="KW-0560">Oxidoreductase</keyword>
<proteinExistence type="predicted"/>
<evidence type="ECO:0000256" key="1">
    <source>
        <dbReference type="ARBA" id="ARBA00022857"/>
    </source>
</evidence>
<dbReference type="EC" id="1.3.1.124" evidence="3"/>
<dbReference type="AlphaFoldDB" id="A0AAD6E6E6"/>
<dbReference type="SUPFAM" id="SSF51735">
    <property type="entry name" value="NAD(P)-binding Rossmann-fold domains"/>
    <property type="match status" value="1"/>
</dbReference>
<reference evidence="6" key="1">
    <citation type="journal article" date="2023" name="IMA Fungus">
        <title>Comparative genomic study of the Penicillium genus elucidates a diverse pangenome and 15 lateral gene transfer events.</title>
        <authorList>
            <person name="Petersen C."/>
            <person name="Sorensen T."/>
            <person name="Nielsen M.R."/>
            <person name="Sondergaard T.E."/>
            <person name="Sorensen J.L."/>
            <person name="Fitzpatrick D.A."/>
            <person name="Frisvad J.C."/>
            <person name="Nielsen K.L."/>
        </authorList>
    </citation>
    <scope>NUCLEOTIDE SEQUENCE</scope>
    <source>
        <strain evidence="6">IBT 12815</strain>
    </source>
</reference>
<evidence type="ECO:0000313" key="7">
    <source>
        <dbReference type="Proteomes" id="UP001213799"/>
    </source>
</evidence>
<dbReference type="PANTHER" id="PTHR43296:SF2">
    <property type="entry name" value="PEROXISOMAL 2,4-DIENOYL-COA REDUCTASE [(3E)-ENOYL-COA-PRODUCING]"/>
    <property type="match status" value="1"/>
</dbReference>
<name>A0AAD6E6E6_9EURO</name>
<evidence type="ECO:0000256" key="2">
    <source>
        <dbReference type="ARBA" id="ARBA00023002"/>
    </source>
</evidence>
<dbReference type="PRINTS" id="PR00081">
    <property type="entry name" value="GDHRDH"/>
</dbReference>
<dbReference type="InterPro" id="IPR045017">
    <property type="entry name" value="DECR2-like"/>
</dbReference>
<comment type="catalytic activity">
    <reaction evidence="5">
        <text>a (2E,4Z)-dienoyl-CoA + NADPH + H(+) = a 4,5-saturated-(3E)-enoyl-CoA + NADP(+)</text>
        <dbReference type="Rhea" id="RHEA:61892"/>
        <dbReference type="ChEBI" id="CHEBI:15378"/>
        <dbReference type="ChEBI" id="CHEBI:57783"/>
        <dbReference type="ChEBI" id="CHEBI:58349"/>
        <dbReference type="ChEBI" id="CHEBI:85099"/>
        <dbReference type="ChEBI" id="CHEBI:85493"/>
        <dbReference type="EC" id="1.3.1.124"/>
    </reaction>
</comment>
<dbReference type="InterPro" id="IPR002347">
    <property type="entry name" value="SDR_fam"/>
</dbReference>
<comment type="caution">
    <text evidence="6">The sequence shown here is derived from an EMBL/GenBank/DDBJ whole genome shotgun (WGS) entry which is preliminary data.</text>
</comment>
<gene>
    <name evidence="6" type="ORF">N7537_005556</name>
</gene>
<accession>A0AAD6E6E6</accession>
<comment type="catalytic activity">
    <reaction evidence="4">
        <text>a (2E,4E)-dienoyl-CoA + NADPH + H(+) = a 4,5-saturated-(3E)-enoyl-CoA + NADP(+)</text>
        <dbReference type="Rhea" id="RHEA:45912"/>
        <dbReference type="ChEBI" id="CHEBI:15378"/>
        <dbReference type="ChEBI" id="CHEBI:57783"/>
        <dbReference type="ChEBI" id="CHEBI:58349"/>
        <dbReference type="ChEBI" id="CHEBI:85101"/>
        <dbReference type="ChEBI" id="CHEBI:85493"/>
        <dbReference type="EC" id="1.3.1.124"/>
    </reaction>
</comment>
<dbReference type="GO" id="GO:0005777">
    <property type="term" value="C:peroxisome"/>
    <property type="evidence" value="ECO:0007669"/>
    <property type="project" value="TreeGrafter"/>
</dbReference>
<dbReference type="RefSeq" id="XP_056752398.1">
    <property type="nucleotide sequence ID" value="XM_056896613.1"/>
</dbReference>
<sequence length="311" mass="32869">MQLQKSEYLSDIWKDGIFANKVIFCTGGAGTICSAQVRAMVYLGANACIIGRNIEKTESAAKEFATIRPDASVIGIGAVDVRDFEALKAAVYRCVMELGSIDFVILGAAGNFVASIEQLSVNAFKSVMDINVLGSYNTIKATLPYLVESAQKHMPGPETLSGTGGRIIFLGATLHYRGMPLQSHACAAKAALDSLSHCVAIEYGPRGVTSNIIAPGPVAATEGLKRLLPSDAEAKYTKSQPLGRLGHVRDVADATVYLLSEAGSYVTGQTLVVDGANWRTSGGMSTYGNIPYPDIVLSDGENAKIAGRRSK</sequence>
<dbReference type="Pfam" id="PF13561">
    <property type="entry name" value="adh_short_C2"/>
    <property type="match status" value="1"/>
</dbReference>
<evidence type="ECO:0000313" key="6">
    <source>
        <dbReference type="EMBL" id="KAJ5602600.1"/>
    </source>
</evidence>
<dbReference type="GO" id="GO:0009062">
    <property type="term" value="P:fatty acid catabolic process"/>
    <property type="evidence" value="ECO:0007669"/>
    <property type="project" value="InterPro"/>
</dbReference>
<organism evidence="6 7">
    <name type="scientific">Penicillium hordei</name>
    <dbReference type="NCBI Taxonomy" id="40994"/>
    <lineage>
        <taxon>Eukaryota</taxon>
        <taxon>Fungi</taxon>
        <taxon>Dikarya</taxon>
        <taxon>Ascomycota</taxon>
        <taxon>Pezizomycotina</taxon>
        <taxon>Eurotiomycetes</taxon>
        <taxon>Eurotiomycetidae</taxon>
        <taxon>Eurotiales</taxon>
        <taxon>Aspergillaceae</taxon>
        <taxon>Penicillium</taxon>
    </lineage>
</organism>
<evidence type="ECO:0000256" key="5">
    <source>
        <dbReference type="ARBA" id="ARBA00048340"/>
    </source>
</evidence>
<dbReference type="Proteomes" id="UP001213799">
    <property type="component" value="Unassembled WGS sequence"/>
</dbReference>
<dbReference type="InterPro" id="IPR036291">
    <property type="entry name" value="NAD(P)-bd_dom_sf"/>
</dbReference>
<evidence type="ECO:0000256" key="4">
    <source>
        <dbReference type="ARBA" id="ARBA00048009"/>
    </source>
</evidence>
<dbReference type="GeneID" id="81586855"/>
<reference evidence="6" key="2">
    <citation type="submission" date="2023-01" db="EMBL/GenBank/DDBJ databases">
        <authorList>
            <person name="Petersen C."/>
        </authorList>
    </citation>
    <scope>NUCLEOTIDE SEQUENCE</scope>
    <source>
        <strain evidence="6">IBT 12815</strain>
    </source>
</reference>
<dbReference type="EMBL" id="JAQJAE010000003">
    <property type="protein sequence ID" value="KAJ5602600.1"/>
    <property type="molecule type" value="Genomic_DNA"/>
</dbReference>
<evidence type="ECO:0000256" key="3">
    <source>
        <dbReference type="ARBA" id="ARBA00026117"/>
    </source>
</evidence>
<dbReference type="Gene3D" id="3.40.50.720">
    <property type="entry name" value="NAD(P)-binding Rossmann-like Domain"/>
    <property type="match status" value="1"/>
</dbReference>